<dbReference type="Gene3D" id="3.30.1330.10">
    <property type="entry name" value="PurM-like, N-terminal domain"/>
    <property type="match status" value="2"/>
</dbReference>
<feature type="binding site" evidence="8">
    <location>
        <position position="104"/>
    </location>
    <ligand>
        <name>ATP</name>
        <dbReference type="ChEBI" id="CHEBI:30616"/>
    </ligand>
</feature>
<feature type="binding site" evidence="8">
    <location>
        <position position="259"/>
    </location>
    <ligand>
        <name>substrate</name>
    </ligand>
</feature>
<evidence type="ECO:0000256" key="2">
    <source>
        <dbReference type="ARBA" id="ARBA00022598"/>
    </source>
</evidence>
<keyword evidence="13" id="KW-1185">Reference proteome</keyword>
<dbReference type="InterPro" id="IPR041609">
    <property type="entry name" value="PurL_linker"/>
</dbReference>
<evidence type="ECO:0000256" key="1">
    <source>
        <dbReference type="ARBA" id="ARBA00022490"/>
    </source>
</evidence>
<sequence>MKLKMKPIEEQCPVTENGEEAIGEIQSFGLSIAEYNRLCLLLGRRPTPAEMAIFGVMWSEHCCYKSSKNELRKLPTLGKRVLVKAGEENAGVVELTEGWAVVFKIESHNHPSAVEPFQGAATGVGGIFRDILTMGAQPLCFMNSLRFGEIRKEKSPGANHNAFLLRHVVAGIAHYGNCVGVPTVGGELAFDKSYEDNPLVNVFCLGVVKTERIQRGVAQGIGNPVYIAGSKTGRDGLKGAAFASRKLEENKAEQRHSVQIADPFMGRILMSACLELFQIPGVVVGIQDMGAAGLICSTSETAARAKRGMEINLDEVPVREEDMSAEEILLSESQERMLLIISKDNEEVAKRVFDKWEVPFCRIGKVIQEEKLRFYRWGKLALEIAPELIVHKAPVYTLQAHEPSHKDSLPSRRWPEPKDYKNLLIEFCSLPQNCSRKWIYSQFDYMVGLRTVEDPGSDCAVMRLFLEDKLIRLGLTLDGNGRYCGIDPYRGSMMAVAEALRNLAVVGAIPLGITDNLNFADPNDPFSYWQFKEAVRGIAEACRFFEIPVTGGNVSFYNFSKQSSILPTPVIGAVGLIETDKALAKMAFQNPGDVIVLLGGWGNGLEGSLYLQEYFGESGQKLPHFSLEAEKKHNELLYSLANEGIASSIHDLSEGGLGLALVECSVSGDKKLGFSISLPAELRLDELLFNEAGARSVVSLPRENLSSLLKIADDKGVQGIVLGEVTEEYFLKLRHGEQSIEIDGAEIEEEWEKGLEKILEKD</sequence>
<dbReference type="PIRSF" id="PIRSF001587">
    <property type="entry name" value="FGAM_synthase_II"/>
    <property type="match status" value="1"/>
</dbReference>
<feature type="binding site" evidence="8">
    <location>
        <position position="552"/>
    </location>
    <ligand>
        <name>ATP</name>
        <dbReference type="ChEBI" id="CHEBI:30616"/>
    </ligand>
</feature>
<keyword evidence="1 8" id="KW-0963">Cytoplasm</keyword>
<evidence type="ECO:0000259" key="11">
    <source>
        <dbReference type="Pfam" id="PF18072"/>
    </source>
</evidence>
<comment type="subunit">
    <text evidence="8">Monomer. Part of the FGAM synthase complex composed of 1 PurL, 1 PurQ and 2 PurS subunits.</text>
</comment>
<feature type="binding site" evidence="8">
    <location>
        <position position="553"/>
    </location>
    <ligand>
        <name>Mg(2+)</name>
        <dbReference type="ChEBI" id="CHEBI:18420"/>
        <label>1</label>
    </ligand>
</feature>
<dbReference type="InterPro" id="IPR016188">
    <property type="entry name" value="PurM-like_N"/>
</dbReference>
<evidence type="ECO:0000259" key="10">
    <source>
        <dbReference type="Pfam" id="PF02769"/>
    </source>
</evidence>
<dbReference type="InterPro" id="IPR010918">
    <property type="entry name" value="PurM-like_C_dom"/>
</dbReference>
<feature type="domain" description="PurM-like C-terminal" evidence="10">
    <location>
        <begin position="221"/>
        <end position="374"/>
    </location>
</feature>
<feature type="domain" description="PurM-like N-terminal" evidence="9">
    <location>
        <begin position="456"/>
        <end position="577"/>
    </location>
</feature>
<evidence type="ECO:0000313" key="12">
    <source>
        <dbReference type="EMBL" id="QSR87807.1"/>
    </source>
</evidence>
<keyword evidence="3 8" id="KW-0479">Metal-binding</keyword>
<dbReference type="PANTHER" id="PTHR43555">
    <property type="entry name" value="PHOSPHORIBOSYLFORMYLGLYCINAMIDINE SYNTHASE SUBUNIT PURL"/>
    <property type="match status" value="1"/>
</dbReference>
<gene>
    <name evidence="8 12" type="primary">purL</name>
    <name evidence="12" type="ORF">EM20IM_08620</name>
</gene>
<evidence type="ECO:0000256" key="8">
    <source>
        <dbReference type="HAMAP-Rule" id="MF_00420"/>
    </source>
</evidence>
<comment type="pathway">
    <text evidence="8">Purine metabolism; IMP biosynthesis via de novo pathway; 5-amino-1-(5-phospho-D-ribosyl)imidazole from N(2)-formyl-N(1)-(5-phospho-D-ribosyl)glycinamide: step 1/2.</text>
</comment>
<dbReference type="SUPFAM" id="SSF55326">
    <property type="entry name" value="PurM N-terminal domain-like"/>
    <property type="match status" value="2"/>
</dbReference>
<feature type="binding site" evidence="8">
    <location>
        <position position="129"/>
    </location>
    <ligand>
        <name>substrate</name>
    </ligand>
</feature>
<dbReference type="CDD" id="cd02204">
    <property type="entry name" value="PurL_repeat2"/>
    <property type="match status" value="1"/>
</dbReference>
<dbReference type="Gene3D" id="3.90.650.10">
    <property type="entry name" value="PurM-like C-terminal domain"/>
    <property type="match status" value="2"/>
</dbReference>
<protein>
    <recommendedName>
        <fullName evidence="8">Phosphoribosylformylglycinamidine synthase subunit PurL</fullName>
        <shortName evidence="8">FGAM synthase</shortName>
        <ecNumber evidence="8">6.3.5.3</ecNumber>
    </recommendedName>
    <alternativeName>
        <fullName evidence="8">Formylglycinamide ribonucleotide amidotransferase subunit II</fullName>
        <shortName evidence="8">FGAR amidotransferase II</shortName>
        <shortName evidence="8">FGAR-AT II</shortName>
    </alternativeName>
    <alternativeName>
        <fullName evidence="8">Glutamine amidotransferase PurL</fullName>
    </alternativeName>
    <alternativeName>
        <fullName evidence="8">Phosphoribosylformylglycinamidine synthase subunit II</fullName>
    </alternativeName>
</protein>
<feature type="domain" description="PurM-like C-terminal" evidence="10">
    <location>
        <begin position="591"/>
        <end position="729"/>
    </location>
</feature>
<dbReference type="Pfam" id="PF00586">
    <property type="entry name" value="AIRS"/>
    <property type="match status" value="2"/>
</dbReference>
<evidence type="ECO:0000256" key="4">
    <source>
        <dbReference type="ARBA" id="ARBA00022741"/>
    </source>
</evidence>
<keyword evidence="6 8" id="KW-0067">ATP-binding</keyword>
<proteinExistence type="inferred from homology"/>
<accession>A0ABX7PY15</accession>
<comment type="catalytic activity">
    <reaction evidence="8">
        <text>N(2)-formyl-N(1)-(5-phospho-beta-D-ribosyl)glycinamide + L-glutamine + ATP + H2O = 2-formamido-N(1)-(5-O-phospho-beta-D-ribosyl)acetamidine + L-glutamate + ADP + phosphate + H(+)</text>
        <dbReference type="Rhea" id="RHEA:17129"/>
        <dbReference type="ChEBI" id="CHEBI:15377"/>
        <dbReference type="ChEBI" id="CHEBI:15378"/>
        <dbReference type="ChEBI" id="CHEBI:29985"/>
        <dbReference type="ChEBI" id="CHEBI:30616"/>
        <dbReference type="ChEBI" id="CHEBI:43474"/>
        <dbReference type="ChEBI" id="CHEBI:58359"/>
        <dbReference type="ChEBI" id="CHEBI:147286"/>
        <dbReference type="ChEBI" id="CHEBI:147287"/>
        <dbReference type="ChEBI" id="CHEBI:456216"/>
        <dbReference type="EC" id="6.3.5.3"/>
    </reaction>
</comment>
<dbReference type="Proteomes" id="UP000663088">
    <property type="component" value="Chromosome"/>
</dbReference>
<feature type="binding site" evidence="8">
    <location>
        <position position="555"/>
    </location>
    <ligand>
        <name>substrate</name>
    </ligand>
</feature>
<comment type="similarity">
    <text evidence="8">Belongs to the FGAMS family.</text>
</comment>
<feature type="active site" evidence="8">
    <location>
        <position position="61"/>
    </location>
</feature>
<dbReference type="InterPro" id="IPR036921">
    <property type="entry name" value="PurM-like_N_sf"/>
</dbReference>
<dbReference type="HAMAP" id="MF_00420">
    <property type="entry name" value="PurL_2"/>
    <property type="match status" value="1"/>
</dbReference>
<evidence type="ECO:0000259" key="9">
    <source>
        <dbReference type="Pfam" id="PF00586"/>
    </source>
</evidence>
<dbReference type="InterPro" id="IPR010074">
    <property type="entry name" value="PRibForGlyAmidine_synth_PurL"/>
</dbReference>
<dbReference type="NCBIfam" id="TIGR01736">
    <property type="entry name" value="FGAM_synth_II"/>
    <property type="match status" value="1"/>
</dbReference>
<dbReference type="Pfam" id="PF02769">
    <property type="entry name" value="AIRS_C"/>
    <property type="match status" value="2"/>
</dbReference>
<feature type="binding site" evidence="8">
    <location>
        <position position="130"/>
    </location>
    <ligand>
        <name>Mg(2+)</name>
        <dbReference type="ChEBI" id="CHEBI:18420"/>
        <label>2</label>
    </ligand>
</feature>
<evidence type="ECO:0000256" key="3">
    <source>
        <dbReference type="ARBA" id="ARBA00022723"/>
    </source>
</evidence>
<dbReference type="CDD" id="cd02203">
    <property type="entry name" value="PurL_repeat1"/>
    <property type="match status" value="1"/>
</dbReference>
<keyword evidence="7 8" id="KW-0460">Magnesium</keyword>
<feature type="binding site" evidence="8">
    <location>
        <position position="288"/>
    </location>
    <ligand>
        <name>Mg(2+)</name>
        <dbReference type="ChEBI" id="CHEBI:18420"/>
        <label>2</label>
    </ligand>
</feature>
<evidence type="ECO:0000313" key="13">
    <source>
        <dbReference type="Proteomes" id="UP000663088"/>
    </source>
</evidence>
<evidence type="ECO:0000256" key="6">
    <source>
        <dbReference type="ARBA" id="ARBA00022840"/>
    </source>
</evidence>
<name>A0ABX7PY15_9BACT</name>
<feature type="active site" description="Proton acceptor" evidence="8">
    <location>
        <position position="108"/>
    </location>
</feature>
<keyword evidence="2 8" id="KW-0436">Ligase</keyword>
<feature type="binding site" evidence="8">
    <location>
        <begin position="107"/>
        <end position="110"/>
    </location>
    <ligand>
        <name>substrate</name>
    </ligand>
</feature>
<dbReference type="Pfam" id="PF18072">
    <property type="entry name" value="FGAR-AT_linker"/>
    <property type="match status" value="1"/>
</dbReference>
<comment type="subcellular location">
    <subcellularLocation>
        <location evidence="8">Cytoplasm</location>
    </subcellularLocation>
</comment>
<keyword evidence="4 8" id="KW-0547">Nucleotide-binding</keyword>
<dbReference type="NCBIfam" id="NF002290">
    <property type="entry name" value="PRK01213.1"/>
    <property type="match status" value="1"/>
</dbReference>
<comment type="caution">
    <text evidence="8">Lacks conserved residue(s) required for the propagation of feature annotation.</text>
</comment>
<feature type="binding site" evidence="8">
    <location>
        <position position="64"/>
    </location>
    <ligand>
        <name>ATP</name>
        <dbReference type="ChEBI" id="CHEBI:30616"/>
    </ligand>
</feature>
<dbReference type="PANTHER" id="PTHR43555:SF1">
    <property type="entry name" value="PHOSPHORIBOSYLFORMYLGLYCINAMIDINE SYNTHASE SUBUNIT PURL"/>
    <property type="match status" value="1"/>
</dbReference>
<organism evidence="12 13">
    <name type="scientific">Candidatus Methylacidiphilum infernorum</name>
    <dbReference type="NCBI Taxonomy" id="511746"/>
    <lineage>
        <taxon>Bacteria</taxon>
        <taxon>Pseudomonadati</taxon>
        <taxon>Verrucomicrobiota</taxon>
        <taxon>Methylacidiphilae</taxon>
        <taxon>Methylacidiphilales</taxon>
        <taxon>Methylacidiphilaceae</taxon>
        <taxon>Methylacidiphilum (ex Ratnadevi et al. 2023)</taxon>
    </lineage>
</organism>
<feature type="binding site" evidence="8">
    <location>
        <begin position="332"/>
        <end position="334"/>
    </location>
    <ligand>
        <name>substrate</name>
    </ligand>
</feature>
<feature type="domain" description="Phosphoribosylformylglycinamidine synthase linker" evidence="11">
    <location>
        <begin position="26"/>
        <end position="65"/>
    </location>
</feature>
<dbReference type="GO" id="GO:0004642">
    <property type="term" value="F:phosphoribosylformylglycinamidine synthase activity"/>
    <property type="evidence" value="ECO:0007669"/>
    <property type="project" value="UniProtKB-EC"/>
</dbReference>
<feature type="binding site" evidence="8">
    <location>
        <position position="106"/>
    </location>
    <ligand>
        <name>Mg(2+)</name>
        <dbReference type="ChEBI" id="CHEBI:18420"/>
        <label>1</label>
    </ligand>
</feature>
<reference evidence="12 13" key="1">
    <citation type="submission" date="2020-12" db="EMBL/GenBank/DDBJ databases">
        <authorList>
            <person name="Awala S.I."/>
            <person name="Gwak J.-H."/>
            <person name="Kim S.-J."/>
            <person name="Rhee S.-K."/>
        </authorList>
    </citation>
    <scope>NUCLEOTIDE SEQUENCE [LARGE SCALE GENOMIC DNA]</scope>
    <source>
        <strain evidence="12 13">IT5</strain>
    </source>
</reference>
<feature type="binding site" evidence="8">
    <location>
        <position position="515"/>
    </location>
    <ligand>
        <name>ATP</name>
        <dbReference type="ChEBI" id="CHEBI:30616"/>
    </ligand>
</feature>
<dbReference type="EMBL" id="CP065956">
    <property type="protein sequence ID" value="QSR87807.1"/>
    <property type="molecule type" value="Genomic_DNA"/>
</dbReference>
<dbReference type="SUPFAM" id="SSF56042">
    <property type="entry name" value="PurM C-terminal domain-like"/>
    <property type="match status" value="2"/>
</dbReference>
<evidence type="ECO:0000256" key="7">
    <source>
        <dbReference type="ARBA" id="ARBA00022842"/>
    </source>
</evidence>
<dbReference type="InterPro" id="IPR036676">
    <property type="entry name" value="PurM-like_C_sf"/>
</dbReference>
<feature type="domain" description="PurM-like N-terminal" evidence="9">
    <location>
        <begin position="88"/>
        <end position="208"/>
    </location>
</feature>
<keyword evidence="5 8" id="KW-0658">Purine biosynthesis</keyword>
<comment type="function">
    <text evidence="8">Part of the phosphoribosylformylglycinamidine synthase complex involved in the purines biosynthetic pathway. Catalyzes the ATP-dependent conversion of formylglycinamide ribonucleotide (FGAR) and glutamine to yield formylglycinamidine ribonucleotide (FGAM) and glutamate. The FGAM synthase complex is composed of three subunits. PurQ produces an ammonia molecule by converting glutamine to glutamate. PurL transfers the ammonia molecule to FGAR to form FGAM in an ATP-dependent manner. PurS interacts with PurQ and PurL and is thought to assist in the transfer of the ammonia molecule from PurQ to PurL.</text>
</comment>
<evidence type="ECO:0000256" key="5">
    <source>
        <dbReference type="ARBA" id="ARBA00022755"/>
    </source>
</evidence>
<dbReference type="EC" id="6.3.5.3" evidence="8"/>